<gene>
    <name evidence="7" type="ORF">UCDDS831_g00246</name>
</gene>
<comment type="catalytic activity">
    <reaction evidence="1 6">
        <text>The enzyme specifically hydrolyzes (1-&gt;4)-beta-D-galactosidic linkages in type I arabinogalactans.</text>
        <dbReference type="EC" id="3.2.1.89"/>
    </reaction>
</comment>
<evidence type="ECO:0000256" key="1">
    <source>
        <dbReference type="ARBA" id="ARBA00001695"/>
    </source>
</evidence>
<dbReference type="GO" id="GO:0031218">
    <property type="term" value="F:arabinogalactan endo-1,4-beta-galactosidase activity"/>
    <property type="evidence" value="ECO:0007669"/>
    <property type="project" value="UniProtKB-EC"/>
</dbReference>
<evidence type="ECO:0000256" key="5">
    <source>
        <dbReference type="ARBA" id="ARBA00023295"/>
    </source>
</evidence>
<proteinExistence type="inferred from homology"/>
<organism evidence="7 8">
    <name type="scientific">Diplodia seriata</name>
    <dbReference type="NCBI Taxonomy" id="420778"/>
    <lineage>
        <taxon>Eukaryota</taxon>
        <taxon>Fungi</taxon>
        <taxon>Dikarya</taxon>
        <taxon>Ascomycota</taxon>
        <taxon>Pezizomycotina</taxon>
        <taxon>Dothideomycetes</taxon>
        <taxon>Dothideomycetes incertae sedis</taxon>
        <taxon>Botryosphaeriales</taxon>
        <taxon>Botryosphaeriaceae</taxon>
        <taxon>Diplodia</taxon>
    </lineage>
</organism>
<comment type="caution">
    <text evidence="7">The sequence shown here is derived from an EMBL/GenBank/DDBJ whole genome shotgun (WGS) entry which is preliminary data.</text>
</comment>
<evidence type="ECO:0000256" key="3">
    <source>
        <dbReference type="ARBA" id="ARBA00012556"/>
    </source>
</evidence>
<dbReference type="PANTHER" id="PTHR34983:SF1">
    <property type="entry name" value="ARABINOGALACTAN ENDO-BETA-1,4-GALACTANASE A"/>
    <property type="match status" value="1"/>
</dbReference>
<feature type="chain" id="PRO_5005117698" description="Arabinogalactan endo-beta-1,4-galactanase" evidence="6">
    <location>
        <begin position="20"/>
        <end position="382"/>
    </location>
</feature>
<dbReference type="PANTHER" id="PTHR34983">
    <property type="entry name" value="ARABINOGALACTAN ENDO-BETA-1,4-GALACTANASE A"/>
    <property type="match status" value="1"/>
</dbReference>
<dbReference type="SUPFAM" id="SSF51445">
    <property type="entry name" value="(Trans)glycosidases"/>
    <property type="match status" value="1"/>
</dbReference>
<dbReference type="EC" id="3.2.1.89" evidence="3 6"/>
<dbReference type="EMBL" id="LAQI01000009">
    <property type="protein sequence ID" value="KKY28506.1"/>
    <property type="molecule type" value="Genomic_DNA"/>
</dbReference>
<sequence>MLITKLVTVGSVLLSGAAAAPKPAPLFYKGHDLSSLKIMEEGGVIYKDTAKNNETRPAEDILGDGGMNTVRLRLWVDPLPGQYDLAYILDLAKRFASKGYHIYLDYHFSDTWADPQHNNAPAAWPTTLPELSTTIRAYVNTTLHAFSAAGVDLSIVSLGNEVRHGMVWPLGYVDVDAFASDRARAANFTGLATIFSAARAGVSDAVAAGVRKPDVMIHVDNGWNVTLQETWFAALVDTGLVAAADWDVFGFSFYPFYGTQATFANLKKSLTTMSRKYKKPVQVVETDYPVLCSGTWGPVPDLSEPSVPVSVAGQVEWVRKVIDVVRKVPEGRGTGVHYWEPAWTNLTSLGSACDDAILFDADYSAFPTTYAYSRKSVAMFNY</sequence>
<keyword evidence="5 6" id="KW-0326">Glycosidase</keyword>
<feature type="signal peptide" evidence="6">
    <location>
        <begin position="1"/>
        <end position="19"/>
    </location>
</feature>
<dbReference type="Proteomes" id="UP000034182">
    <property type="component" value="Unassembled WGS sequence"/>
</dbReference>
<dbReference type="GO" id="GO:0015926">
    <property type="term" value="F:glucosidase activity"/>
    <property type="evidence" value="ECO:0007669"/>
    <property type="project" value="InterPro"/>
</dbReference>
<evidence type="ECO:0000256" key="4">
    <source>
        <dbReference type="ARBA" id="ARBA00022801"/>
    </source>
</evidence>
<evidence type="ECO:0000313" key="8">
    <source>
        <dbReference type="Proteomes" id="UP000034182"/>
    </source>
</evidence>
<comment type="similarity">
    <text evidence="2 6">Belongs to the glycosyl hydrolase 53 family.</text>
</comment>
<accession>A0A0G2F2J8</accession>
<keyword evidence="6" id="KW-0732">Signal</keyword>
<protein>
    <recommendedName>
        <fullName evidence="3 6">Arabinogalactan endo-beta-1,4-galactanase</fullName>
        <ecNumber evidence="3 6">3.2.1.89</ecNumber>
    </recommendedName>
</protein>
<dbReference type="GO" id="GO:0045490">
    <property type="term" value="P:pectin catabolic process"/>
    <property type="evidence" value="ECO:0007669"/>
    <property type="project" value="TreeGrafter"/>
</dbReference>
<dbReference type="InterPro" id="IPR017853">
    <property type="entry name" value="GH"/>
</dbReference>
<evidence type="ECO:0000256" key="2">
    <source>
        <dbReference type="ARBA" id="ARBA00010687"/>
    </source>
</evidence>
<dbReference type="Gene3D" id="3.20.20.80">
    <property type="entry name" value="Glycosidases"/>
    <property type="match status" value="1"/>
</dbReference>
<dbReference type="AlphaFoldDB" id="A0A0G2F2J8"/>
<keyword evidence="4 6" id="KW-0378">Hydrolase</keyword>
<reference evidence="7 8" key="2">
    <citation type="submission" date="2015-05" db="EMBL/GenBank/DDBJ databases">
        <title>Distinctive expansion of gene families associated with plant cell wall degradation and secondary metabolism in the genomes of grapevine trunk pathogens.</title>
        <authorList>
            <person name="Lawrence D.P."/>
            <person name="Travadon R."/>
            <person name="Rolshausen P.E."/>
            <person name="Baumgartner K."/>
        </authorList>
    </citation>
    <scope>NUCLEOTIDE SEQUENCE [LARGE SCALE GENOMIC DNA]</scope>
    <source>
        <strain evidence="7">DS831</strain>
    </source>
</reference>
<evidence type="ECO:0000313" key="7">
    <source>
        <dbReference type="EMBL" id="KKY28506.1"/>
    </source>
</evidence>
<name>A0A0G2F2J8_9PEZI</name>
<dbReference type="Pfam" id="PF07745">
    <property type="entry name" value="Glyco_hydro_53"/>
    <property type="match status" value="1"/>
</dbReference>
<dbReference type="InterPro" id="IPR011683">
    <property type="entry name" value="Glyco_hydro_53"/>
</dbReference>
<reference evidence="7 8" key="1">
    <citation type="submission" date="2015-03" db="EMBL/GenBank/DDBJ databases">
        <authorList>
            <person name="Morales-Cruz A."/>
            <person name="Amrine K.C."/>
            <person name="Cantu D."/>
        </authorList>
    </citation>
    <scope>NUCLEOTIDE SEQUENCE [LARGE SCALE GENOMIC DNA]</scope>
    <source>
        <strain evidence="7">DS831</strain>
    </source>
</reference>
<evidence type="ECO:0000256" key="6">
    <source>
        <dbReference type="RuleBase" id="RU361192"/>
    </source>
</evidence>